<reference evidence="1" key="1">
    <citation type="journal article" date="2020" name="Stud. Mycol.">
        <title>101 Dothideomycetes genomes: a test case for predicting lifestyles and emergence of pathogens.</title>
        <authorList>
            <person name="Haridas S."/>
            <person name="Albert R."/>
            <person name="Binder M."/>
            <person name="Bloem J."/>
            <person name="Labutti K."/>
            <person name="Salamov A."/>
            <person name="Andreopoulos B."/>
            <person name="Baker S."/>
            <person name="Barry K."/>
            <person name="Bills G."/>
            <person name="Bluhm B."/>
            <person name="Cannon C."/>
            <person name="Castanera R."/>
            <person name="Culley D."/>
            <person name="Daum C."/>
            <person name="Ezra D."/>
            <person name="Gonzalez J."/>
            <person name="Henrissat B."/>
            <person name="Kuo A."/>
            <person name="Liang C."/>
            <person name="Lipzen A."/>
            <person name="Lutzoni F."/>
            <person name="Magnuson J."/>
            <person name="Mondo S."/>
            <person name="Nolan M."/>
            <person name="Ohm R."/>
            <person name="Pangilinan J."/>
            <person name="Park H.-J."/>
            <person name="Ramirez L."/>
            <person name="Alfaro M."/>
            <person name="Sun H."/>
            <person name="Tritt A."/>
            <person name="Yoshinaga Y."/>
            <person name="Zwiers L.-H."/>
            <person name="Turgeon B."/>
            <person name="Goodwin S."/>
            <person name="Spatafora J."/>
            <person name="Crous P."/>
            <person name="Grigoriev I."/>
        </authorList>
    </citation>
    <scope>NUCLEOTIDE SEQUENCE</scope>
    <source>
        <strain evidence="1">ATCC 200398</strain>
    </source>
</reference>
<comment type="caution">
    <text evidence="1">The sequence shown here is derived from an EMBL/GenBank/DDBJ whole genome shotgun (WGS) entry which is preliminary data.</text>
</comment>
<proteinExistence type="predicted"/>
<dbReference type="EMBL" id="MU003522">
    <property type="protein sequence ID" value="KAF2466909.1"/>
    <property type="molecule type" value="Genomic_DNA"/>
</dbReference>
<evidence type="ECO:0000313" key="1">
    <source>
        <dbReference type="EMBL" id="KAF2466909.1"/>
    </source>
</evidence>
<accession>A0ACB6QIS8</accession>
<gene>
    <name evidence="1" type="ORF">BDR25DRAFT_71482</name>
</gene>
<dbReference type="Proteomes" id="UP000799755">
    <property type="component" value="Unassembled WGS sequence"/>
</dbReference>
<keyword evidence="2" id="KW-1185">Reference proteome</keyword>
<evidence type="ECO:0000313" key="2">
    <source>
        <dbReference type="Proteomes" id="UP000799755"/>
    </source>
</evidence>
<protein>
    <submittedName>
        <fullName evidence="1">Uncharacterized protein</fullName>
    </submittedName>
</protein>
<organism evidence="1 2">
    <name type="scientific">Lindgomyces ingoldianus</name>
    <dbReference type="NCBI Taxonomy" id="673940"/>
    <lineage>
        <taxon>Eukaryota</taxon>
        <taxon>Fungi</taxon>
        <taxon>Dikarya</taxon>
        <taxon>Ascomycota</taxon>
        <taxon>Pezizomycotina</taxon>
        <taxon>Dothideomycetes</taxon>
        <taxon>Pleosporomycetidae</taxon>
        <taxon>Pleosporales</taxon>
        <taxon>Lindgomycetaceae</taxon>
        <taxon>Lindgomyces</taxon>
    </lineage>
</organism>
<name>A0ACB6QIS8_9PLEO</name>
<sequence length="466" mass="52118">MARSKSRAHYNGPSSHYPYARLPANTPPSVTPPHRKMRVKRTLVSYDRLPEETSKRGRERKMKVRKWLEGGKVGGSGRGGDRNSEGEVSGGHEMVVLGGGDVEEDEEKTEVVEEEEEEEEQEKGGPPEVELVDDMETDIDTDDHPVEDSTDIENLDPSSLCSSSSPAPVRKRMRLSDSIYDSPSKLHQAGRRMPFTSHCYQHNKACLSQPLSLTPPGPHKPFPPLSSTPLHRALATLKYDTNPPDRPSWVTGIHKPLPHPSLTINQYNQILTTMYFKEIERLEPIRKQLLKRNNPGHRYNYGHSDEDGEGDEDEAGREAGEWHYNSFGSTQEVEKLWTKGTVLARGVWKFVDAEGEVRDVVLDEWPRDVYGEKLGWGVLRGVRREVGSKNRDSGSGSGSDGNEIEEDGKDEEDAEGMKQKTRGKIWAWDVDGGGDETECKEGERTGEDEGDEADDEDDDAEGEGED</sequence>